<name>A0A9Q8PJ43_PASFU</name>
<dbReference type="KEGG" id="ffu:CLAFUR5_12665"/>
<dbReference type="GeneID" id="71992543"/>
<reference evidence="4" key="2">
    <citation type="journal article" date="2022" name="Microb. Genom.">
        <title>A chromosome-scale genome assembly of the tomato pathogen Cladosporium fulvum reveals a compartmentalized genome architecture and the presence of a dispensable chromosome.</title>
        <authorList>
            <person name="Zaccaron A.Z."/>
            <person name="Chen L.H."/>
            <person name="Samaras A."/>
            <person name="Stergiopoulos I."/>
        </authorList>
    </citation>
    <scope>NUCLEOTIDE SEQUENCE</scope>
    <source>
        <strain evidence="4">Race5_Kim</strain>
    </source>
</reference>
<dbReference type="InterPro" id="IPR042099">
    <property type="entry name" value="ANL_N_sf"/>
</dbReference>
<evidence type="ECO:0000313" key="4">
    <source>
        <dbReference type="EMBL" id="UJO23413.1"/>
    </source>
</evidence>
<dbReference type="Pfam" id="PF00501">
    <property type="entry name" value="AMP-binding"/>
    <property type="match status" value="1"/>
</dbReference>
<reference evidence="4" key="1">
    <citation type="submission" date="2021-12" db="EMBL/GenBank/DDBJ databases">
        <authorList>
            <person name="Zaccaron A."/>
            <person name="Stergiopoulos I."/>
        </authorList>
    </citation>
    <scope>NUCLEOTIDE SEQUENCE</scope>
    <source>
        <strain evidence="4">Race5_Kim</strain>
    </source>
</reference>
<dbReference type="Gene3D" id="3.40.50.12780">
    <property type="entry name" value="N-terminal domain of ligase-like"/>
    <property type="match status" value="1"/>
</dbReference>
<evidence type="ECO:0000256" key="2">
    <source>
        <dbReference type="ARBA" id="ARBA00022553"/>
    </source>
</evidence>
<dbReference type="InterPro" id="IPR045851">
    <property type="entry name" value="AMP-bd_C_sf"/>
</dbReference>
<dbReference type="GO" id="GO:0044550">
    <property type="term" value="P:secondary metabolite biosynthetic process"/>
    <property type="evidence" value="ECO:0007669"/>
    <property type="project" value="TreeGrafter"/>
</dbReference>
<dbReference type="GO" id="GO:0043041">
    <property type="term" value="P:amino acid activation for nonribosomal peptide biosynthetic process"/>
    <property type="evidence" value="ECO:0007669"/>
    <property type="project" value="TreeGrafter"/>
</dbReference>
<proteinExistence type="predicted"/>
<dbReference type="Gene3D" id="3.30.300.30">
    <property type="match status" value="1"/>
</dbReference>
<dbReference type="Proteomes" id="UP000756132">
    <property type="component" value="Chromosome 11"/>
</dbReference>
<dbReference type="GO" id="GO:0005737">
    <property type="term" value="C:cytoplasm"/>
    <property type="evidence" value="ECO:0007669"/>
    <property type="project" value="TreeGrafter"/>
</dbReference>
<organism evidence="4 5">
    <name type="scientific">Passalora fulva</name>
    <name type="common">Tomato leaf mold</name>
    <name type="synonym">Cladosporium fulvum</name>
    <dbReference type="NCBI Taxonomy" id="5499"/>
    <lineage>
        <taxon>Eukaryota</taxon>
        <taxon>Fungi</taxon>
        <taxon>Dikarya</taxon>
        <taxon>Ascomycota</taxon>
        <taxon>Pezizomycotina</taxon>
        <taxon>Dothideomycetes</taxon>
        <taxon>Dothideomycetidae</taxon>
        <taxon>Mycosphaerellales</taxon>
        <taxon>Mycosphaerellaceae</taxon>
        <taxon>Fulvia</taxon>
    </lineage>
</organism>
<dbReference type="PANTHER" id="PTHR45527">
    <property type="entry name" value="NONRIBOSOMAL PEPTIDE SYNTHETASE"/>
    <property type="match status" value="1"/>
</dbReference>
<protein>
    <submittedName>
        <fullName evidence="4">Nonribosomal peptide synthetase gloA</fullName>
    </submittedName>
</protein>
<evidence type="ECO:0000259" key="3">
    <source>
        <dbReference type="Pfam" id="PF00501"/>
    </source>
</evidence>
<accession>A0A9Q8PJ43</accession>
<dbReference type="GO" id="GO:0031177">
    <property type="term" value="F:phosphopantetheine binding"/>
    <property type="evidence" value="ECO:0007669"/>
    <property type="project" value="TreeGrafter"/>
</dbReference>
<dbReference type="EMBL" id="CP090173">
    <property type="protein sequence ID" value="UJO23413.1"/>
    <property type="molecule type" value="Genomic_DNA"/>
</dbReference>
<dbReference type="SUPFAM" id="SSF56801">
    <property type="entry name" value="Acetyl-CoA synthetase-like"/>
    <property type="match status" value="1"/>
</dbReference>
<dbReference type="RefSeq" id="XP_047767779.1">
    <property type="nucleotide sequence ID" value="XM_047911813.1"/>
</dbReference>
<sequence>MSRYFEMSPSVRTLQFNAFTFDVFMADMWVTLAHGGRICMPTDEERFGLNEFILVERCNFASITPSIAATIDPDIPREHFRRLATIGEAVKPEFMKRFAPAKDEGNDFVLCDTWGPTEASVMNTGTQPITLEADGQTLSQRAGDIGLPVGCAMFIVSANDPNKLAPAYAPGEIAILGLTLASGYWADEGKTREVFKTDLEWAKDPRWIKLYGENVMRWGDDSIVFMYRKGGYMKVNGLRIDPGEVEAAVAETGWSYDEDRKDKMLSWSTNVVSVLEHSVGEKEQQMRVCFVAESEAQGKPGAGCAKLKLSAEHTELVQRVAKGLEDLVPGYMVPGAFVLVDRIPYRTSLKMDRKALLGVLDGMDWNDIVKDYAVDIQA</sequence>
<feature type="domain" description="AMP-dependent synthetase/ligase" evidence="3">
    <location>
        <begin position="3"/>
        <end position="185"/>
    </location>
</feature>
<dbReference type="AlphaFoldDB" id="A0A9Q8PJ43"/>
<keyword evidence="1" id="KW-0596">Phosphopantetheine</keyword>
<evidence type="ECO:0000256" key="1">
    <source>
        <dbReference type="ARBA" id="ARBA00022450"/>
    </source>
</evidence>
<gene>
    <name evidence="4" type="ORF">CLAFUR5_12665</name>
</gene>
<dbReference type="OrthoDB" id="3641063at2759"/>
<keyword evidence="2" id="KW-0597">Phosphoprotein</keyword>
<dbReference type="PANTHER" id="PTHR45527:SF1">
    <property type="entry name" value="FATTY ACID SYNTHASE"/>
    <property type="match status" value="1"/>
</dbReference>
<evidence type="ECO:0000313" key="5">
    <source>
        <dbReference type="Proteomes" id="UP000756132"/>
    </source>
</evidence>
<dbReference type="InterPro" id="IPR000873">
    <property type="entry name" value="AMP-dep_synth/lig_dom"/>
</dbReference>
<keyword evidence="5" id="KW-1185">Reference proteome</keyword>